<feature type="binding site" evidence="8 10">
    <location>
        <position position="1274"/>
    </location>
    <ligand>
        <name>ATP</name>
        <dbReference type="ChEBI" id="CHEBI:30616"/>
    </ligand>
</feature>
<dbReference type="FunFam" id="3.30.200.20:FF:000042">
    <property type="entry name" value="Aurora kinase A"/>
    <property type="match status" value="1"/>
</dbReference>
<feature type="compositionally biased region" description="Low complexity" evidence="12">
    <location>
        <begin position="1626"/>
        <end position="1639"/>
    </location>
</feature>
<feature type="region of interest" description="Disordered" evidence="12">
    <location>
        <begin position="960"/>
        <end position="992"/>
    </location>
</feature>
<dbReference type="Pfam" id="PF00069">
    <property type="entry name" value="Pkinase"/>
    <property type="match status" value="1"/>
</dbReference>
<feature type="region of interest" description="Disordered" evidence="12">
    <location>
        <begin position="1610"/>
        <end position="1648"/>
    </location>
</feature>
<feature type="binding site" evidence="8">
    <location>
        <position position="1388"/>
    </location>
    <ligand>
        <name>ATP</name>
        <dbReference type="ChEBI" id="CHEBI:30616"/>
    </ligand>
</feature>
<dbReference type="InterPro" id="IPR017441">
    <property type="entry name" value="Protein_kinase_ATP_BS"/>
</dbReference>
<dbReference type="InParanoid" id="A0A0V0R2U6"/>
<accession>A0A0V0R2U6</accession>
<proteinExistence type="predicted"/>
<evidence type="ECO:0000256" key="8">
    <source>
        <dbReference type="PIRSR" id="PIRSR630616-2"/>
    </source>
</evidence>
<sequence length="1944" mass="229107">MDKQMKNVIENEQIIQNEIFQNLLIYNDKKQKLMINKNRYKIIFYTSQSPCGDCQINKNSEFIQKANQTNIDHMELDKQLINFSGAKPLKKFNEEYLQYKLKTTPQNEQKSKKFEQNLDYNDNQYKLQQYKEQFVKGIIRTKPGRSDLPFKNKSNSLSNSNQSNSIKNNGPWDHYANQQKSNFQNFLNQTNINQKPNNKIGQNQFYFNNQSNVEQYTNQAENSQNVDNFLDQNQITSHKIIHNQNQLNLDEIIPEKNNKQITYSFNQNNSNINNNNLSIGSYQNPNSSTKKSIAGYNQNNYTNNDLSRFSQINNNEIYEEYSNYNSCQNTIHFNLDLTKYKKSNTYSVFNEQTSTGNTQQNSPISKKYHNQESVNNLNYHNASKEHYVNQIIKVKKLQNTFLNQDAPDLFSNQNISDFQIKEEDDDTISQEQYQQQDKYHDNNKQSQFKVLQNNYNQNQYELNYSAEFGQVQEFNNCQNNYNQQIEAKYQEKIQNIQNLNDVFQQQKNVKNNFGPSIQTQQNNNINVNDQDYNLYIKDNYKQSSNNNCINNNSSSSISQPQNTNYTSTNNYTNISSYNNNQYNNQYLLTENQSNSNNNSHRQKASSYTNFNGKISQNINNNSNGCNENSMINEYEELENNKYSNSGLKIQQQQQQVKKTQENNNIQTKKLNHYNTLQQGIINTQYLDNNTQYQYNVNNLQNIDKYKQKKLYKNDMQNPKSTQNLKKKERSDKKEQVIIKKQAYSRKYSFNQTSKSPVSRTAQGFYTTSNQQKNKDSFKNQLQNLYGKYHNTKKEQEKRKISAYSINGDNNKNTPSSRANAQFKNKNINNGENFNQIQNNQQNYISKQKEGNSFLNEKTKNYLSMLQENLKKRQENKIQKEQVQQKCKEEEDCIQLSPEQQQKLKKMQQIQHQQTQNEVQKKVELNQQEEICEQNQYVAPQKYQFQNQQYQKLLNQFLNSKKQSETSNQSGGDTSKNSSNANNNNHDNNKGKQIIDFTNIYKNKAKQIEQKQLTKNILEKEHQLFNKNQDQKKNIINNQKNNEINENTNNRYKNDEKNINNVESVRVITNKIIEKSENLLNFHNLYKTEKLKNQDQTAVNAIENNKDQNKKQTIQNVKQQYQYGINLQKYQNTNPNQTTTQQSENAIKQNKAKQNDQQDMMNFKVNKKEQQNWDNKIQNDNKINSNKPTTYKQLLQNQLKKQNNLKNQYLQKQQVDPLGIQKMQPVPVTNDEQNRVLFDEIQISRFKMENEIGKGSYAVVKIAFDKQTQKRYACKIYQKYTLSDPNKMKNVKREISLLKRLDHPNIIKLPWAVQNNQQIILVMEYIGKMSLYHYLKTKEHRKIDEIYAKRIFRQMLEAISYIHNKNIVHRDIKLENMLIDSNRQIKMIDFGFSICIPQDKKLRIFCGTPSYMSPEIVSKIEYNGQKADIWALGVLLHVLLSGKFPFRGANDKDLFRKIKSGIFNSPECISKDAQIFIGKLLKVNPRDRPSADKIEKLEVYKYKQAELVKLKKKLEIEVNNIKKQITQIIKKKNEGNKNLKQNEQKLENTEKQCEKLKNKINQNLKPLQNDLEQENEQIQKLIEKLKNTQSSLQQTIEVLSKEKEAAYNYSPNQIQDHNSNSKNPFAQKSNLKSNNKKSQSGTINLNYTPKQNKNLKINCQNNKYENQINQLISPLSIKFSQNSSSSQILVLNSNNKSKIDSYNDSLSQQQIDENQFEECQFYLETNNKINKMHNQINQKIEQFMIQNGEEDQQMLQLHDQASEQSPQFQVAQKNSDKSQQQQQQQQQLQQQQESSSSQQKLESNNIQIFQEALNRQNFLIKKQKQNSNFSELLLNSEAHADLSKDDTKHNTDGSDNEDNYQKNTFTHFQKSQNIYQIQQQSQQQKQVSQQPSQKQEVYQPKLSFNGTNMYLDVFTRILVQNFNNHNNNDFLQQSYQVQQFNDYKK</sequence>
<comment type="subunit">
    <text evidence="1">Monomer.</text>
</comment>
<dbReference type="InterPro" id="IPR000719">
    <property type="entry name" value="Prot_kinase_dom"/>
</dbReference>
<feature type="cross-link" description="Glycyl lysine isopeptide (Lys-Gly) (interchain with G-Cter in SUMO2)" evidence="9">
    <location>
        <position position="1372"/>
    </location>
</feature>
<evidence type="ECO:0000256" key="3">
    <source>
        <dbReference type="ARBA" id="ARBA00022679"/>
    </source>
</evidence>
<evidence type="ECO:0000313" key="14">
    <source>
        <dbReference type="EMBL" id="KRX08504.1"/>
    </source>
</evidence>
<feature type="compositionally biased region" description="Low complexity" evidence="12">
    <location>
        <begin position="974"/>
        <end position="985"/>
    </location>
</feature>
<feature type="compositionally biased region" description="Polar residues" evidence="12">
    <location>
        <begin position="714"/>
        <end position="723"/>
    </location>
</feature>
<evidence type="ECO:0000256" key="10">
    <source>
        <dbReference type="PROSITE-ProRule" id="PRU10141"/>
    </source>
</evidence>
<dbReference type="GO" id="GO:0004674">
    <property type="term" value="F:protein serine/threonine kinase activity"/>
    <property type="evidence" value="ECO:0007669"/>
    <property type="project" value="UniProtKB-KW"/>
</dbReference>
<evidence type="ECO:0000313" key="15">
    <source>
        <dbReference type="Proteomes" id="UP000054937"/>
    </source>
</evidence>
<evidence type="ECO:0000256" key="1">
    <source>
        <dbReference type="ARBA" id="ARBA00011245"/>
    </source>
</evidence>
<feature type="region of interest" description="Disordered" evidence="12">
    <location>
        <begin position="142"/>
        <end position="168"/>
    </location>
</feature>
<feature type="compositionally biased region" description="Polar residues" evidence="12">
    <location>
        <begin position="964"/>
        <end position="973"/>
    </location>
</feature>
<keyword evidence="11" id="KW-0175">Coiled coil</keyword>
<dbReference type="PANTHER" id="PTHR24350">
    <property type="entry name" value="SERINE/THREONINE-PROTEIN KINASE IAL-RELATED"/>
    <property type="match status" value="1"/>
</dbReference>
<comment type="caution">
    <text evidence="14">The sequence shown here is derived from an EMBL/GenBank/DDBJ whole genome shotgun (WGS) entry which is preliminary data.</text>
</comment>
<dbReference type="Proteomes" id="UP000054937">
    <property type="component" value="Unassembled WGS sequence"/>
</dbReference>
<name>A0A0V0R2U6_PSEPJ</name>
<feature type="binding site" evidence="8">
    <location>
        <begin position="1374"/>
        <end position="1375"/>
    </location>
    <ligand>
        <name>ATP</name>
        <dbReference type="ChEBI" id="CHEBI:30616"/>
    </ligand>
</feature>
<keyword evidence="2" id="KW-0723">Serine/threonine-protein kinase</keyword>
<keyword evidence="6 8" id="KW-0067">ATP-binding</keyword>
<feature type="compositionally biased region" description="Low complexity" evidence="12">
    <location>
        <begin position="151"/>
        <end position="168"/>
    </location>
</feature>
<evidence type="ECO:0000256" key="6">
    <source>
        <dbReference type="ARBA" id="ARBA00022840"/>
    </source>
</evidence>
<keyword evidence="5 14" id="KW-0418">Kinase</keyword>
<dbReference type="CDD" id="cd14003">
    <property type="entry name" value="STKc_AMPK-like"/>
    <property type="match status" value="1"/>
</dbReference>
<feature type="compositionally biased region" description="Polar residues" evidence="12">
    <location>
        <begin position="1761"/>
        <end position="1772"/>
    </location>
</feature>
<dbReference type="FunFam" id="1.10.510.10:FF:000571">
    <property type="entry name" value="Maternal embryonic leucine zipper kinase"/>
    <property type="match status" value="1"/>
</dbReference>
<protein>
    <submittedName>
        <fullName evidence="14">Protein kinase-like domain</fullName>
    </submittedName>
</protein>
<keyword evidence="4 8" id="KW-0547">Nucleotide-binding</keyword>
<feature type="compositionally biased region" description="Low complexity" evidence="12">
    <location>
        <begin position="1776"/>
        <end position="1801"/>
    </location>
</feature>
<evidence type="ECO:0000256" key="7">
    <source>
        <dbReference type="PIRSR" id="PIRSR630616-1"/>
    </source>
</evidence>
<keyword evidence="15" id="KW-1185">Reference proteome</keyword>
<keyword evidence="3" id="KW-0808">Transferase</keyword>
<evidence type="ECO:0000256" key="4">
    <source>
        <dbReference type="ARBA" id="ARBA00022741"/>
    </source>
</evidence>
<dbReference type="SUPFAM" id="SSF56112">
    <property type="entry name" value="Protein kinase-like (PK-like)"/>
    <property type="match status" value="1"/>
</dbReference>
<evidence type="ECO:0000259" key="13">
    <source>
        <dbReference type="PROSITE" id="PS50011"/>
    </source>
</evidence>
<feature type="coiled-coil region" evidence="11">
    <location>
        <begin position="1503"/>
        <end position="1601"/>
    </location>
</feature>
<dbReference type="InterPro" id="IPR030616">
    <property type="entry name" value="Aur-like"/>
</dbReference>
<evidence type="ECO:0000256" key="9">
    <source>
        <dbReference type="PIRSR" id="PIRSR630616-3"/>
    </source>
</evidence>
<dbReference type="PROSITE" id="PS50011">
    <property type="entry name" value="PROTEIN_KINASE_DOM"/>
    <property type="match status" value="1"/>
</dbReference>
<feature type="coiled-coil region" evidence="11">
    <location>
        <begin position="855"/>
        <end position="890"/>
    </location>
</feature>
<organism evidence="14 15">
    <name type="scientific">Pseudocohnilembus persalinus</name>
    <name type="common">Ciliate</name>
    <dbReference type="NCBI Taxonomy" id="266149"/>
    <lineage>
        <taxon>Eukaryota</taxon>
        <taxon>Sar</taxon>
        <taxon>Alveolata</taxon>
        <taxon>Ciliophora</taxon>
        <taxon>Intramacronucleata</taxon>
        <taxon>Oligohymenophorea</taxon>
        <taxon>Scuticociliatia</taxon>
        <taxon>Philasterida</taxon>
        <taxon>Pseudocohnilembidae</taxon>
        <taxon>Pseudocohnilembus</taxon>
    </lineage>
</organism>
<evidence type="ECO:0000256" key="5">
    <source>
        <dbReference type="ARBA" id="ARBA00022777"/>
    </source>
</evidence>
<feature type="domain" description="Protein kinase" evidence="13">
    <location>
        <begin position="1245"/>
        <end position="1499"/>
    </location>
</feature>
<dbReference type="EMBL" id="LDAU01000063">
    <property type="protein sequence ID" value="KRX08504.1"/>
    <property type="molecule type" value="Genomic_DNA"/>
</dbReference>
<feature type="region of interest" description="Disordered" evidence="12">
    <location>
        <begin position="710"/>
        <end position="735"/>
    </location>
</feature>
<dbReference type="PROSITE" id="PS00107">
    <property type="entry name" value="PROTEIN_KINASE_ATP"/>
    <property type="match status" value="1"/>
</dbReference>
<feature type="active site" description="Proton acceptor" evidence="7">
    <location>
        <position position="1370"/>
    </location>
</feature>
<dbReference type="PROSITE" id="PS00108">
    <property type="entry name" value="PROTEIN_KINASE_ST"/>
    <property type="match status" value="1"/>
</dbReference>
<dbReference type="SMART" id="SM00220">
    <property type="entry name" value="S_TKc"/>
    <property type="match status" value="1"/>
</dbReference>
<feature type="region of interest" description="Disordered" evidence="12">
    <location>
        <begin position="546"/>
        <end position="578"/>
    </location>
</feature>
<dbReference type="InterPro" id="IPR008271">
    <property type="entry name" value="Ser/Thr_kinase_AS"/>
</dbReference>
<evidence type="ECO:0000256" key="12">
    <source>
        <dbReference type="SAM" id="MobiDB-lite"/>
    </source>
</evidence>
<gene>
    <name evidence="14" type="ORF">PPERSA_12985</name>
</gene>
<evidence type="ECO:0000256" key="2">
    <source>
        <dbReference type="ARBA" id="ARBA00022527"/>
    </source>
</evidence>
<feature type="compositionally biased region" description="Polar residues" evidence="12">
    <location>
        <begin position="1610"/>
        <end position="1625"/>
    </location>
</feature>
<reference evidence="14 15" key="1">
    <citation type="journal article" date="2015" name="Sci. Rep.">
        <title>Genome of the facultative scuticociliatosis pathogen Pseudocohnilembus persalinus provides insight into its virulence through horizontal gene transfer.</title>
        <authorList>
            <person name="Xiong J."/>
            <person name="Wang G."/>
            <person name="Cheng J."/>
            <person name="Tian M."/>
            <person name="Pan X."/>
            <person name="Warren A."/>
            <person name="Jiang C."/>
            <person name="Yuan D."/>
            <person name="Miao W."/>
        </authorList>
    </citation>
    <scope>NUCLEOTIDE SEQUENCE [LARGE SCALE GENOMIC DNA]</scope>
    <source>
        <strain evidence="14">36N120E</strain>
    </source>
</reference>
<dbReference type="OMA" id="SPECISK"/>
<evidence type="ECO:0000256" key="11">
    <source>
        <dbReference type="SAM" id="Coils"/>
    </source>
</evidence>
<feature type="region of interest" description="Disordered" evidence="12">
    <location>
        <begin position="1754"/>
        <end position="1801"/>
    </location>
</feature>
<dbReference type="GO" id="GO:0005524">
    <property type="term" value="F:ATP binding"/>
    <property type="evidence" value="ECO:0007669"/>
    <property type="project" value="UniProtKB-UniRule"/>
</dbReference>
<dbReference type="Gene3D" id="1.10.510.10">
    <property type="entry name" value="Transferase(Phosphotransferase) domain 1"/>
    <property type="match status" value="1"/>
</dbReference>
<dbReference type="OrthoDB" id="449424at2759"/>
<dbReference type="InterPro" id="IPR011009">
    <property type="entry name" value="Kinase-like_dom_sf"/>
</dbReference>